<evidence type="ECO:0000313" key="7">
    <source>
        <dbReference type="EMBL" id="EXX60810.1"/>
    </source>
</evidence>
<dbReference type="PANTHER" id="PTHR23354">
    <property type="entry name" value="NUCLEOLAR PROTEIN 7/ESTROGEN RECEPTOR COACTIVATOR-RELATED"/>
    <property type="match status" value="1"/>
</dbReference>
<feature type="compositionally biased region" description="Low complexity" evidence="5">
    <location>
        <begin position="14"/>
        <end position="28"/>
    </location>
</feature>
<feature type="region of interest" description="Disordered" evidence="5">
    <location>
        <begin position="1"/>
        <end position="57"/>
    </location>
</feature>
<organism evidence="7 8">
    <name type="scientific">Rhizophagus irregularis (strain DAOM 197198w)</name>
    <name type="common">Glomus intraradices</name>
    <dbReference type="NCBI Taxonomy" id="1432141"/>
    <lineage>
        <taxon>Eukaryota</taxon>
        <taxon>Fungi</taxon>
        <taxon>Fungi incertae sedis</taxon>
        <taxon>Mucoromycota</taxon>
        <taxon>Glomeromycotina</taxon>
        <taxon>Glomeromycetes</taxon>
        <taxon>Glomerales</taxon>
        <taxon>Glomeraceae</taxon>
        <taxon>Rhizophagus</taxon>
    </lineage>
</organism>
<dbReference type="SMART" id="SM00584">
    <property type="entry name" value="TLDc"/>
    <property type="match status" value="1"/>
</dbReference>
<comment type="caution">
    <text evidence="7">The sequence shown here is derived from an EMBL/GenBank/DDBJ whole genome shotgun (WGS) entry which is preliminary data.</text>
</comment>
<dbReference type="Pfam" id="PF07534">
    <property type="entry name" value="TLD"/>
    <property type="match status" value="1"/>
</dbReference>
<feature type="compositionally biased region" description="Polar residues" evidence="5">
    <location>
        <begin position="35"/>
        <end position="57"/>
    </location>
</feature>
<dbReference type="PANTHER" id="PTHR23354:SF62">
    <property type="entry name" value="MUSTARD, ISOFORM V"/>
    <property type="match status" value="1"/>
</dbReference>
<sequence>MSNNLHKSESLSSNTNCNNNLPNYNNPPKYRRTQSDFYSTQPGSTSNSRVKSVRRSTTGSFYDKSSTTLFWDLVGRENYTTSLNNSPVLCNSSTPTEEDYFGIATYFVNKIGSWSWRSKLSPRTVPTMIPKSGDNSINLLTTKFKGLRSSPTSITSMFLGSLDKNTQKNSTPSVPPQEPEPNKSLMTPIELHGRKADTEPVLDTDMAEQIRQRLPRRVRLAPSWNLLYSLDQDGTSMTTMYHKVKDKGPLILVIKDMDEQVFGAFVSEPLKQRPSYYGSGECFLWKYVNEGETLPPKVKFYMWTGRNEYMILSEHDYLAIGGGDGRVGLWMDSDLERGSSARCDTFDNEVLSSTPEFICMGFEVWGFN</sequence>
<dbReference type="EMBL" id="JEMT01025842">
    <property type="protein sequence ID" value="EXX60810.1"/>
    <property type="molecule type" value="Genomic_DNA"/>
</dbReference>
<reference evidence="7 8" key="1">
    <citation type="submission" date="2014-02" db="EMBL/GenBank/DDBJ databases">
        <title>Single nucleus genome sequencing reveals high similarity among nuclei of an endomycorrhizal fungus.</title>
        <authorList>
            <person name="Lin K."/>
            <person name="Geurts R."/>
            <person name="Zhang Z."/>
            <person name="Limpens E."/>
            <person name="Saunders D.G."/>
            <person name="Mu D."/>
            <person name="Pang E."/>
            <person name="Cao H."/>
            <person name="Cha H."/>
            <person name="Lin T."/>
            <person name="Zhou Q."/>
            <person name="Shang Y."/>
            <person name="Li Y."/>
            <person name="Ivanov S."/>
            <person name="Sharma T."/>
            <person name="Velzen R.V."/>
            <person name="Ruijter N.D."/>
            <person name="Aanen D.K."/>
            <person name="Win J."/>
            <person name="Kamoun S."/>
            <person name="Bisseling T."/>
            <person name="Huang S."/>
        </authorList>
    </citation>
    <scope>NUCLEOTIDE SEQUENCE [LARGE SCALE GENOMIC DNA]</scope>
    <source>
        <strain evidence="8">DAOM197198w</strain>
    </source>
</reference>
<evidence type="ECO:0000256" key="5">
    <source>
        <dbReference type="SAM" id="MobiDB-lite"/>
    </source>
</evidence>
<keyword evidence="8" id="KW-1185">Reference proteome</keyword>
<dbReference type="InterPro" id="IPR006571">
    <property type="entry name" value="TLDc_dom"/>
</dbReference>
<comment type="subcellular location">
    <subcellularLocation>
        <location evidence="1">Mitochondrion</location>
    </subcellularLocation>
</comment>
<dbReference type="PROSITE" id="PS51886">
    <property type="entry name" value="TLDC"/>
    <property type="match status" value="1"/>
</dbReference>
<evidence type="ECO:0000256" key="3">
    <source>
        <dbReference type="ARBA" id="ARBA00023128"/>
    </source>
</evidence>
<evidence type="ECO:0000256" key="1">
    <source>
        <dbReference type="ARBA" id="ARBA00004173"/>
    </source>
</evidence>
<proteinExistence type="inferred from homology"/>
<dbReference type="AlphaFoldDB" id="A0A015J238"/>
<evidence type="ECO:0000313" key="8">
    <source>
        <dbReference type="Proteomes" id="UP000022910"/>
    </source>
</evidence>
<evidence type="ECO:0000259" key="6">
    <source>
        <dbReference type="PROSITE" id="PS51886"/>
    </source>
</evidence>
<comment type="similarity">
    <text evidence="2">Belongs to the OXR1 family.</text>
</comment>
<evidence type="ECO:0000256" key="4">
    <source>
        <dbReference type="ARBA" id="ARBA00040604"/>
    </source>
</evidence>
<feature type="compositionally biased region" description="Polar residues" evidence="5">
    <location>
        <begin position="1"/>
        <end position="13"/>
    </location>
</feature>
<dbReference type="GO" id="GO:0006979">
    <property type="term" value="P:response to oxidative stress"/>
    <property type="evidence" value="ECO:0007669"/>
    <property type="project" value="TreeGrafter"/>
</dbReference>
<gene>
    <name evidence="7" type="ORF">RirG_176550</name>
</gene>
<protein>
    <recommendedName>
        <fullName evidence="4">Oxidation resistance protein 1</fullName>
    </recommendedName>
</protein>
<dbReference type="SMR" id="A0A015J238"/>
<dbReference type="STRING" id="1432141.A0A015J238"/>
<dbReference type="OrthoDB" id="26679at2759"/>
<evidence type="ECO:0000256" key="2">
    <source>
        <dbReference type="ARBA" id="ARBA00009540"/>
    </source>
</evidence>
<feature type="domain" description="TLDc" evidence="6">
    <location>
        <begin position="200"/>
        <end position="368"/>
    </location>
</feature>
<dbReference type="GO" id="GO:0005739">
    <property type="term" value="C:mitochondrion"/>
    <property type="evidence" value="ECO:0007669"/>
    <property type="project" value="UniProtKB-SubCell"/>
</dbReference>
<dbReference type="HOGENOM" id="CLU_064137_0_0_1"/>
<accession>A0A015J238</accession>
<feature type="region of interest" description="Disordered" evidence="5">
    <location>
        <begin position="164"/>
        <end position="183"/>
    </location>
</feature>
<keyword evidence="3" id="KW-0496">Mitochondrion</keyword>
<dbReference type="Proteomes" id="UP000022910">
    <property type="component" value="Unassembled WGS sequence"/>
</dbReference>
<name>A0A015J238_RHIIW</name>
<dbReference type="GO" id="GO:0005634">
    <property type="term" value="C:nucleus"/>
    <property type="evidence" value="ECO:0007669"/>
    <property type="project" value="TreeGrafter"/>
</dbReference>